<dbReference type="PANTHER" id="PTHR19871">
    <property type="entry name" value="BETA TRANSDUCIN-RELATED PROTEIN"/>
    <property type="match status" value="1"/>
</dbReference>
<evidence type="ECO:0008006" key="8">
    <source>
        <dbReference type="Google" id="ProtNLM"/>
    </source>
</evidence>
<dbReference type="Gene3D" id="2.130.10.10">
    <property type="entry name" value="YVTN repeat-like/Quinoprotein amine dehydrogenase"/>
    <property type="match status" value="2"/>
</dbReference>
<dbReference type="Pfam" id="PF25469">
    <property type="entry name" value="WHD_NWD1"/>
    <property type="match status" value="1"/>
</dbReference>
<dbReference type="Proteomes" id="UP001186944">
    <property type="component" value="Unassembled WGS sequence"/>
</dbReference>
<sequence>MPTSGDKESAGLIGKIISGQIRPEDIPEVPPRVVRVFLSSVGEDTVTERNVILCHANTKLREYCRHKYGIEFELVDLDWGSEFTETLIDHNVPDFKLREIQRCQKLSAGPNFIAFIGQKYGVGRLQSSIPATEFDKLRMVLHNHKSRDTRKAPLLDQWYIRDDNSLHPICVLRDAKDVIPELQENDPAVKAEGKEKWYEMETDMRKLFQKAAELSYLEGLIDLETKNKYCLSMADTQLVHGTEEIQDPQNKCVLFLRNIVDLKNYIADTKAATFADIFFNDKTELHEIDQDKAHFLQNMTTRAHKIIGDENTSSFEVLWRYDDVISPELHQDYLNKLSNKFIDSVKNLIDQSVPSSIVEYKSELQEEVLSHWLRCKSMIGDFTARAEYDRMVNYIQSSECHPLLVYGVTGAGKSVLTSKIAAEMQDLIPGYTLTVLRYVGYTSRCADIRQILSSVCSQILTALQFQGDVTQLPHDFKELLKYFHWLLQNVPPQVTLVLLFDAMDLIRPDYNAHLMAWLPNLLGDNVKIIVTLESGDNPVYQRLFKDKRNNGALEVKPVQVTVAADLLDFGLSRYGRRLTDLQKAAFFDAFQKCSLPLYVNLCAEKAKYLRSCDNLTSQEIPTNCRDIINYMFSRLEERHGQIFFARAMAYLVASHTGLSDCEMNDLLSLDSPVMESVLKGANPKVRIMPIQKWLRLKDDIGNLFIQREADNVTVYNWKHEEFNRVIRERYMKDPSVSKQIHSLLADYFLGAMIPKRNDRISPFTFFCQGHDIPACHLVDNQPLTFQFEDGPQRFNKRKYDQVPRNLYSAERLDELNVRVLFNYEWLYNKIKALSLQHIMADFALNPSLEASLVEEALRVAEHVIEKDIDNMAAEISGHLLPYYRSLPNIRALVHQCDSAGLRECALVPNFPYLQVPGSSLQYSLTTPSLMDYFRLVNEDRTLLTKQMDSSYIHVYDLIVGEKKSSIFASNGALYITPNGRYFIIVDHVTEKTVKIHNSDTGAYIGQLIVLNHIDLKPKEKYRLGRVCLTNDRICAIVTTDVSYLCIANIETCQFLQIVGLDGRCEVCEISSNGQYVFCNSNEFLLVYDLYTLEHLSTFSIGYKPSSITFSRDGFRGYLCNNKEPKLMILHLNKGNVEMAYKSILESNMPEDTICNLKMSPNDDLVLVRGQVHLVVYSRFSEKVAVSFQKPSDVPENFKLPKSSYTDLKFTNAEFSRDGKFVIGTLFRNIYLWQLSTGNLMTTVQAPVGIIKELLVSRKRSQIITHMTGAKDLQVWNIDDAVNQMNMRDKLGTAIQDIKVTKSGEAAFVRCADGDEIGVIDMGSGSMIDLLCHESNVRDFAITPTGSFLLASLEPKRKDMAIRLWNMLERRVIREFGNAPGYCISPHENSYILFVSQKEMSLESPYFITMFKFSEGNVNEFTHPLALRYVLEKPFLTNNDKYLVVLTAQDHNNAGYDTPTICAFAMDDDMKVSYFTPESFKGTILIDTILDLKPCSENPYTVALMYQSRDLVDVNDNNPFNGIGGMRYGFLILDVCSGSVINICFPFLAPSVRLDKNLIFSTDYSFCLDAQSNIFDIREGCYTGQLPSPGTPPKLIALRNSVAVYFKNDIISAIRITDGRVIARCNVHANINTLKLCRDDRTIVVGCEDGSIASYVLIDPTTDDADNVLLQMGSRNEELVEFNGRTSRAWDKVENGGSAPQSRPTSAVSGPGDKLILKRVKPAPAIRPSSDTFMYVNARSQTCSQM</sequence>
<dbReference type="Gene3D" id="3.40.50.300">
    <property type="entry name" value="P-loop containing nucleotide triphosphate hydrolases"/>
    <property type="match status" value="1"/>
</dbReference>
<dbReference type="InterPro" id="IPR011047">
    <property type="entry name" value="Quinoprotein_ADH-like_sf"/>
</dbReference>
<comment type="caution">
    <text evidence="6">The sequence shown here is derived from an EMBL/GenBank/DDBJ whole genome shotgun (WGS) entry which is preliminary data.</text>
</comment>
<feature type="domain" description="Nephrocystin 3-like N-terminal" evidence="4">
    <location>
        <begin position="396"/>
        <end position="531"/>
    </location>
</feature>
<evidence type="ECO:0000259" key="5">
    <source>
        <dbReference type="Pfam" id="PF25469"/>
    </source>
</evidence>
<dbReference type="InterPro" id="IPR052752">
    <property type="entry name" value="NACHT-WD_repeat"/>
</dbReference>
<dbReference type="InterPro" id="IPR056884">
    <property type="entry name" value="NPHP3-like_N"/>
</dbReference>
<dbReference type="EMBL" id="VSWD01000010">
    <property type="protein sequence ID" value="KAK3089761.1"/>
    <property type="molecule type" value="Genomic_DNA"/>
</dbReference>
<proteinExistence type="predicted"/>
<evidence type="ECO:0000256" key="2">
    <source>
        <dbReference type="ARBA" id="ARBA00022737"/>
    </source>
</evidence>
<gene>
    <name evidence="6" type="ORF">FSP39_006292</name>
</gene>
<dbReference type="SUPFAM" id="SSF52540">
    <property type="entry name" value="P-loop containing nucleoside triphosphate hydrolases"/>
    <property type="match status" value="1"/>
</dbReference>
<evidence type="ECO:0000259" key="4">
    <source>
        <dbReference type="Pfam" id="PF24883"/>
    </source>
</evidence>
<accession>A0AA88Y579</accession>
<dbReference type="InterPro" id="IPR027417">
    <property type="entry name" value="P-loop_NTPase"/>
</dbReference>
<evidence type="ECO:0000256" key="3">
    <source>
        <dbReference type="SAM" id="MobiDB-lite"/>
    </source>
</evidence>
<feature type="region of interest" description="Disordered" evidence="3">
    <location>
        <begin position="1692"/>
        <end position="1711"/>
    </location>
</feature>
<dbReference type="InterPro" id="IPR015943">
    <property type="entry name" value="WD40/YVTN_repeat-like_dom_sf"/>
</dbReference>
<dbReference type="SUPFAM" id="SSF50998">
    <property type="entry name" value="Quinoprotein alcohol dehydrogenase-like"/>
    <property type="match status" value="2"/>
</dbReference>
<evidence type="ECO:0000313" key="7">
    <source>
        <dbReference type="Proteomes" id="UP001186944"/>
    </source>
</evidence>
<feature type="compositionally biased region" description="Polar residues" evidence="3">
    <location>
        <begin position="1697"/>
        <end position="1707"/>
    </location>
</feature>
<evidence type="ECO:0000256" key="1">
    <source>
        <dbReference type="ARBA" id="ARBA00022574"/>
    </source>
</evidence>
<organism evidence="6 7">
    <name type="scientific">Pinctada imbricata</name>
    <name type="common">Atlantic pearl-oyster</name>
    <name type="synonym">Pinctada martensii</name>
    <dbReference type="NCBI Taxonomy" id="66713"/>
    <lineage>
        <taxon>Eukaryota</taxon>
        <taxon>Metazoa</taxon>
        <taxon>Spiralia</taxon>
        <taxon>Lophotrochozoa</taxon>
        <taxon>Mollusca</taxon>
        <taxon>Bivalvia</taxon>
        <taxon>Autobranchia</taxon>
        <taxon>Pteriomorphia</taxon>
        <taxon>Pterioida</taxon>
        <taxon>Pterioidea</taxon>
        <taxon>Pteriidae</taxon>
        <taxon>Pinctada</taxon>
    </lineage>
</organism>
<feature type="domain" description="NWD1/2-like winged helix-turn-helix" evidence="5">
    <location>
        <begin position="623"/>
        <end position="733"/>
    </location>
</feature>
<reference evidence="6" key="1">
    <citation type="submission" date="2019-08" db="EMBL/GenBank/DDBJ databases">
        <title>The improved chromosome-level genome for the pearl oyster Pinctada fucata martensii using PacBio sequencing and Hi-C.</title>
        <authorList>
            <person name="Zheng Z."/>
        </authorList>
    </citation>
    <scope>NUCLEOTIDE SEQUENCE</scope>
    <source>
        <strain evidence="6">ZZ-2019</strain>
        <tissue evidence="6">Adductor muscle</tissue>
    </source>
</reference>
<dbReference type="Pfam" id="PF24883">
    <property type="entry name" value="NPHP3_N"/>
    <property type="match status" value="1"/>
</dbReference>
<keyword evidence="7" id="KW-1185">Reference proteome</keyword>
<dbReference type="PANTHER" id="PTHR19871:SF14">
    <property type="entry name" value="DUF4062 DOMAIN-CONTAINING PROTEIN"/>
    <property type="match status" value="1"/>
</dbReference>
<evidence type="ECO:0000313" key="6">
    <source>
        <dbReference type="EMBL" id="KAK3089761.1"/>
    </source>
</evidence>
<keyword evidence="2" id="KW-0677">Repeat</keyword>
<keyword evidence="1" id="KW-0853">WD repeat</keyword>
<dbReference type="InterPro" id="IPR057588">
    <property type="entry name" value="NWD1/2-like_WH"/>
</dbReference>
<name>A0AA88Y579_PINIB</name>
<protein>
    <recommendedName>
        <fullName evidence="8">NACHT domain-containing protein</fullName>
    </recommendedName>
</protein>